<dbReference type="PROSITE" id="PS00978">
    <property type="entry name" value="FAD_G3PDH_2"/>
    <property type="match status" value="1"/>
</dbReference>
<name>A0A1H2G6F4_9PSED</name>
<dbReference type="Gene3D" id="3.50.50.60">
    <property type="entry name" value="FAD/NAD(P)-binding domain"/>
    <property type="match status" value="1"/>
</dbReference>
<dbReference type="AlphaFoldDB" id="A0A1H2G6F4"/>
<dbReference type="GO" id="GO:0004368">
    <property type="term" value="F:glycerol-3-phosphate dehydrogenase (quinone) activity"/>
    <property type="evidence" value="ECO:0007669"/>
    <property type="project" value="UniProtKB-EC"/>
</dbReference>
<dbReference type="InterPro" id="IPR031656">
    <property type="entry name" value="DAO_C"/>
</dbReference>
<protein>
    <recommendedName>
        <fullName evidence="6">Glycerol-3-phosphate dehydrogenase</fullName>
        <ecNumber evidence="6">1.1.5.3</ecNumber>
    </recommendedName>
</protein>
<dbReference type="Pfam" id="PF16901">
    <property type="entry name" value="DAO_C"/>
    <property type="match status" value="1"/>
</dbReference>
<dbReference type="GO" id="GO:0009331">
    <property type="term" value="C:glycerol-3-phosphate dehydrogenase (FAD) complex"/>
    <property type="evidence" value="ECO:0007669"/>
    <property type="project" value="UniProtKB-UniRule"/>
</dbReference>
<evidence type="ECO:0000256" key="4">
    <source>
        <dbReference type="ARBA" id="ARBA00022827"/>
    </source>
</evidence>
<dbReference type="Gene3D" id="1.10.8.870">
    <property type="entry name" value="Alpha-glycerophosphate oxidase, cap domain"/>
    <property type="match status" value="1"/>
</dbReference>
<proteinExistence type="inferred from homology"/>
<dbReference type="InterPro" id="IPR038299">
    <property type="entry name" value="DAO_C_sf"/>
</dbReference>
<dbReference type="InterPro" id="IPR006076">
    <property type="entry name" value="FAD-dep_OxRdtase"/>
</dbReference>
<dbReference type="InterPro" id="IPR000447">
    <property type="entry name" value="G3P_DH_FAD-dep"/>
</dbReference>
<dbReference type="NCBIfam" id="NF009906">
    <property type="entry name" value="PRK13369.1"/>
    <property type="match status" value="1"/>
</dbReference>
<evidence type="ECO:0000256" key="6">
    <source>
        <dbReference type="RuleBase" id="RU361217"/>
    </source>
</evidence>
<dbReference type="PANTHER" id="PTHR11985:SF15">
    <property type="entry name" value="GLYCEROL-3-PHOSPHATE DEHYDROGENASE, MITOCHONDRIAL"/>
    <property type="match status" value="1"/>
</dbReference>
<dbReference type="STRING" id="364197.SAMN05216296_2077"/>
<dbReference type="Proteomes" id="UP000243232">
    <property type="component" value="Chromosome I"/>
</dbReference>
<dbReference type="Gene3D" id="6.10.250.1890">
    <property type="match status" value="1"/>
</dbReference>
<feature type="domain" description="Alpha-glycerophosphate oxidase C-terminal" evidence="8">
    <location>
        <begin position="389"/>
        <end position="492"/>
    </location>
</feature>
<gene>
    <name evidence="9" type="ORF">SAMN05216296_2077</name>
</gene>
<reference evidence="10" key="1">
    <citation type="submission" date="2016-10" db="EMBL/GenBank/DDBJ databases">
        <authorList>
            <person name="Varghese N."/>
            <person name="Submissions S."/>
        </authorList>
    </citation>
    <scope>NUCLEOTIDE SEQUENCE [LARGE SCALE GENOMIC DNA]</scope>
    <source>
        <strain evidence="10">DSM 17875</strain>
    </source>
</reference>
<comment type="cofactor">
    <cofactor evidence="1 6">
        <name>FAD</name>
        <dbReference type="ChEBI" id="CHEBI:57692"/>
    </cofactor>
</comment>
<dbReference type="Pfam" id="PF01266">
    <property type="entry name" value="DAO"/>
    <property type="match status" value="1"/>
</dbReference>
<evidence type="ECO:0000256" key="5">
    <source>
        <dbReference type="ARBA" id="ARBA00023002"/>
    </source>
</evidence>
<dbReference type="EC" id="1.1.5.3" evidence="6"/>
<feature type="domain" description="FAD dependent oxidoreductase" evidence="7">
    <location>
        <begin position="16"/>
        <end position="337"/>
    </location>
</feature>
<dbReference type="PANTHER" id="PTHR11985">
    <property type="entry name" value="GLYCEROL-3-PHOSPHATE DEHYDROGENASE"/>
    <property type="match status" value="1"/>
</dbReference>
<dbReference type="InterPro" id="IPR036188">
    <property type="entry name" value="FAD/NAD-bd_sf"/>
</dbReference>
<keyword evidence="3 6" id="KW-0285">Flavoprotein</keyword>
<dbReference type="GO" id="GO:0046168">
    <property type="term" value="P:glycerol-3-phosphate catabolic process"/>
    <property type="evidence" value="ECO:0007669"/>
    <property type="project" value="TreeGrafter"/>
</dbReference>
<evidence type="ECO:0000259" key="8">
    <source>
        <dbReference type="Pfam" id="PF16901"/>
    </source>
</evidence>
<dbReference type="OrthoDB" id="9766796at2"/>
<comment type="catalytic activity">
    <reaction evidence="6">
        <text>a quinone + sn-glycerol 3-phosphate = dihydroxyacetone phosphate + a quinol</text>
        <dbReference type="Rhea" id="RHEA:18977"/>
        <dbReference type="ChEBI" id="CHEBI:24646"/>
        <dbReference type="ChEBI" id="CHEBI:57597"/>
        <dbReference type="ChEBI" id="CHEBI:57642"/>
        <dbReference type="ChEBI" id="CHEBI:132124"/>
        <dbReference type="EC" id="1.1.5.3"/>
    </reaction>
</comment>
<dbReference type="Gene3D" id="3.30.9.10">
    <property type="entry name" value="D-Amino Acid Oxidase, subunit A, domain 2"/>
    <property type="match status" value="1"/>
</dbReference>
<evidence type="ECO:0000259" key="7">
    <source>
        <dbReference type="Pfam" id="PF01266"/>
    </source>
</evidence>
<keyword evidence="10" id="KW-1185">Reference proteome</keyword>
<evidence type="ECO:0000256" key="2">
    <source>
        <dbReference type="ARBA" id="ARBA00007330"/>
    </source>
</evidence>
<dbReference type="PRINTS" id="PR01001">
    <property type="entry name" value="FADG3PDH"/>
</dbReference>
<evidence type="ECO:0000313" key="9">
    <source>
        <dbReference type="EMBL" id="SDU15197.1"/>
    </source>
</evidence>
<accession>A0A1H2G6F4</accession>
<evidence type="ECO:0000256" key="1">
    <source>
        <dbReference type="ARBA" id="ARBA00001974"/>
    </source>
</evidence>
<dbReference type="PROSITE" id="PS00977">
    <property type="entry name" value="FAD_G3PDH_1"/>
    <property type="match status" value="1"/>
</dbReference>
<dbReference type="EMBL" id="LT629785">
    <property type="protein sequence ID" value="SDU15197.1"/>
    <property type="molecule type" value="Genomic_DNA"/>
</dbReference>
<organism evidence="9 10">
    <name type="scientific">Pseudomonas pohangensis</name>
    <dbReference type="NCBI Taxonomy" id="364197"/>
    <lineage>
        <taxon>Bacteria</taxon>
        <taxon>Pseudomonadati</taxon>
        <taxon>Pseudomonadota</taxon>
        <taxon>Gammaproteobacteria</taxon>
        <taxon>Pseudomonadales</taxon>
        <taxon>Pseudomonadaceae</taxon>
        <taxon>Pseudomonas</taxon>
    </lineage>
</organism>
<comment type="similarity">
    <text evidence="2 6">Belongs to the FAD-dependent glycerol-3-phosphate dehydrogenase family.</text>
</comment>
<dbReference type="SUPFAM" id="SSF51905">
    <property type="entry name" value="FAD/NAD(P)-binding domain"/>
    <property type="match status" value="1"/>
</dbReference>
<dbReference type="NCBIfam" id="NF008899">
    <property type="entry name" value="PRK12266.1"/>
    <property type="match status" value="1"/>
</dbReference>
<sequence length="502" mass="56213">MNAQKIVDAPHSTVYDIAVIGGGINGAGIAADAAGRGLSVFLCEMHDLAAHTSSASSKLIHGGLRYLEHYEFRLVREALAEREVLLAKAPHIVRPLQFILPHRPHLRPAWMIRAGLFLYDHLGKREKLPASRSLVFGADSPLKAEITRGFEYADCWVDDARLVVLNALAAHELGARIATRTRCLGAQRLDGHWQLQLQHADGRNETLRARALVNASGPWVAGFIQQGLQEKPPYGVRLIQGSHLIVPRLHDGEQAYILQNEDRRIVFVIPYLERFSMIGTTDREYHGDPASVAITDGEIDYLLNVVNAHFRRPVQRSDILHSFSGVRPLCDDESDDPSAVTRDYTLALSGKSDEAPLLSVFGGKLTTYRKLAEAALEQLQPWFPDMADCWTEHASLPGGEKMDSPDQLARHLTRHSPWLPAPLARRWAHSYGSRSGQLMEGVAKLEQLGEHFGSDLYQREVDYLCRVEWAQTAEDILWRRSKLGLFLDTGQQARLQDYLDTR</sequence>
<evidence type="ECO:0000313" key="10">
    <source>
        <dbReference type="Proteomes" id="UP000243232"/>
    </source>
</evidence>
<keyword evidence="5 6" id="KW-0560">Oxidoreductase</keyword>
<dbReference type="RefSeq" id="WP_090194728.1">
    <property type="nucleotide sequence ID" value="NZ_LT629785.1"/>
</dbReference>
<keyword evidence="4" id="KW-0274">FAD</keyword>
<evidence type="ECO:0000256" key="3">
    <source>
        <dbReference type="ARBA" id="ARBA00022630"/>
    </source>
</evidence>